<evidence type="ECO:0000313" key="3">
    <source>
        <dbReference type="Proteomes" id="UP000762676"/>
    </source>
</evidence>
<dbReference type="GO" id="GO:0004519">
    <property type="term" value="F:endonuclease activity"/>
    <property type="evidence" value="ECO:0007669"/>
    <property type="project" value="UniProtKB-KW"/>
</dbReference>
<name>A0AAV4F203_9GAST</name>
<dbReference type="Proteomes" id="UP000762676">
    <property type="component" value="Unassembled WGS sequence"/>
</dbReference>
<protein>
    <submittedName>
        <fullName evidence="2">Endonuclease-reverse transcriptase</fullName>
    </submittedName>
</protein>
<dbReference type="AlphaFoldDB" id="A0AAV4F203"/>
<organism evidence="2 3">
    <name type="scientific">Elysia marginata</name>
    <dbReference type="NCBI Taxonomy" id="1093978"/>
    <lineage>
        <taxon>Eukaryota</taxon>
        <taxon>Metazoa</taxon>
        <taxon>Spiralia</taxon>
        <taxon>Lophotrochozoa</taxon>
        <taxon>Mollusca</taxon>
        <taxon>Gastropoda</taxon>
        <taxon>Heterobranchia</taxon>
        <taxon>Euthyneura</taxon>
        <taxon>Panpulmonata</taxon>
        <taxon>Sacoglossa</taxon>
        <taxon>Placobranchoidea</taxon>
        <taxon>Plakobranchidae</taxon>
        <taxon>Elysia</taxon>
    </lineage>
</organism>
<comment type="caution">
    <text evidence="2">The sequence shown here is derived from an EMBL/GenBank/DDBJ whole genome shotgun (WGS) entry which is preliminary data.</text>
</comment>
<gene>
    <name evidence="2" type="ORF">ElyMa_003701000</name>
</gene>
<keyword evidence="3" id="KW-1185">Reference proteome</keyword>
<reference evidence="2 3" key="1">
    <citation type="journal article" date="2021" name="Elife">
        <title>Chloroplast acquisition without the gene transfer in kleptoplastic sea slugs, Plakobranchus ocellatus.</title>
        <authorList>
            <person name="Maeda T."/>
            <person name="Takahashi S."/>
            <person name="Yoshida T."/>
            <person name="Shimamura S."/>
            <person name="Takaki Y."/>
            <person name="Nagai Y."/>
            <person name="Toyoda A."/>
            <person name="Suzuki Y."/>
            <person name="Arimoto A."/>
            <person name="Ishii H."/>
            <person name="Satoh N."/>
            <person name="Nishiyama T."/>
            <person name="Hasebe M."/>
            <person name="Maruyama T."/>
            <person name="Minagawa J."/>
            <person name="Obokata J."/>
            <person name="Shigenobu S."/>
        </authorList>
    </citation>
    <scope>NUCLEOTIDE SEQUENCE [LARGE SCALE GENOMIC DNA]</scope>
</reference>
<accession>A0AAV4F203</accession>
<keyword evidence="2" id="KW-0378">Hydrolase</keyword>
<proteinExistence type="predicted"/>
<dbReference type="EMBL" id="BMAT01007591">
    <property type="protein sequence ID" value="GFR67247.1"/>
    <property type="molecule type" value="Genomic_DNA"/>
</dbReference>
<keyword evidence="2" id="KW-0540">Nuclease</keyword>
<sequence length="83" mass="10247">MLKCLILQDRMYECEAWTLRKKEEDKLKAAEMWLYRQLLSIRWQDKKNQWKGHAYTGYTEESDKRNKQKKKAQNQMHLSCHQK</sequence>
<evidence type="ECO:0000256" key="1">
    <source>
        <dbReference type="SAM" id="MobiDB-lite"/>
    </source>
</evidence>
<keyword evidence="2" id="KW-0255">Endonuclease</keyword>
<evidence type="ECO:0000313" key="2">
    <source>
        <dbReference type="EMBL" id="GFR67247.1"/>
    </source>
</evidence>
<feature type="region of interest" description="Disordered" evidence="1">
    <location>
        <begin position="58"/>
        <end position="83"/>
    </location>
</feature>